<evidence type="ECO:0000313" key="1">
    <source>
        <dbReference type="EMBL" id="KAB2934915.1"/>
    </source>
</evidence>
<name>A0A833LYR3_9LEPT</name>
<sequence length="757" mass="88579">MDSILQSLLDDRRAGLHTDADGRRFFRQRRVRFETIEFSASDLLRSGWDRFPDPLQPPPRSGKEPDPAELRRYAEAASRRFLALWYRCIDVLVARSLFGRDRRIFRIPFFRGSMFMDTGIAEDVELSAVDTELHKRIVADYREGNVPGVYRVFTLSSYLEGLTDDLREALSPLHGFWRKEEEREELLSQTDRLASVIEKRLQSEPMLRLRESLDDRCRTLLAEMKTRIRQVESPTIRQAIHQLQTGIQLNMSLRREILSLTMNTTPTADIELLDLLDLIELPSHMERIVRRVCFYESRRLHEALRLLRLKSRSTERLKAAIERYNAARRELDGYVRSIEERRLLPRLDAFSRESGDASADEESSRILRRLYAIPERLVALNDELIDLYRHWSGDVSPLPFETDERYPPSELPPQWNPIRDEATVLTAAREILVDRLRPVRQTANDYSLRPEHRHGILTLNPVLRLWKERSSFFIERSSDRPSDRTPTLPSLCLRQINTADVVELLIDLASLVDVEIASRELTGGRILKEKYGRRDLSSLRFFLIPGSCFPIREIAREDFPEYRNRVIGDRRRPDELGVQTDEENGVLTGAWYRKQTHSLYYPVGADNAALLRLIYTAGRTDTVPAFFFALGQFVHDCMPDSLIYYRTGERTFREVVEDFYVFEDRIRKNRDEKTGRRRKDNSRPAVRFLFAVQYARYITEALTASSQGASRHQPTEDWFAKHTRIPLLNRSDRSDIRSLREKARRLIEERSAGHTRR</sequence>
<evidence type="ECO:0000313" key="2">
    <source>
        <dbReference type="Proteomes" id="UP000460298"/>
    </source>
</evidence>
<organism evidence="1 2">
    <name type="scientific">Leptonema illini</name>
    <dbReference type="NCBI Taxonomy" id="183"/>
    <lineage>
        <taxon>Bacteria</taxon>
        <taxon>Pseudomonadati</taxon>
        <taxon>Spirochaetota</taxon>
        <taxon>Spirochaetia</taxon>
        <taxon>Leptospirales</taxon>
        <taxon>Leptospiraceae</taxon>
        <taxon>Leptonema</taxon>
    </lineage>
</organism>
<proteinExistence type="predicted"/>
<reference evidence="1 2" key="1">
    <citation type="submission" date="2019-10" db="EMBL/GenBank/DDBJ databases">
        <title>Extracellular Electron Transfer in a Candidatus Methanoperedens spp. Enrichment Culture.</title>
        <authorList>
            <person name="Berger S."/>
            <person name="Rangel Shaw D."/>
            <person name="Berben T."/>
            <person name="In 'T Zandt M."/>
            <person name="Frank J."/>
            <person name="Reimann J."/>
            <person name="Jetten M.S.M."/>
            <person name="Welte C.U."/>
        </authorList>
    </citation>
    <scope>NUCLEOTIDE SEQUENCE [LARGE SCALE GENOMIC DNA]</scope>
    <source>
        <strain evidence="1">SB12</strain>
    </source>
</reference>
<comment type="caution">
    <text evidence="1">The sequence shown here is derived from an EMBL/GenBank/DDBJ whole genome shotgun (WGS) entry which is preliminary data.</text>
</comment>
<protein>
    <submittedName>
        <fullName evidence="1">Uncharacterized protein</fullName>
    </submittedName>
</protein>
<accession>A0A833LYR3</accession>
<gene>
    <name evidence="1" type="ORF">F9K24_03805</name>
</gene>
<dbReference type="Proteomes" id="UP000460298">
    <property type="component" value="Unassembled WGS sequence"/>
</dbReference>
<dbReference type="AlphaFoldDB" id="A0A833LYR3"/>
<dbReference type="EMBL" id="WBUI01000002">
    <property type="protein sequence ID" value="KAB2934915.1"/>
    <property type="molecule type" value="Genomic_DNA"/>
</dbReference>